<evidence type="ECO:0000313" key="3">
    <source>
        <dbReference type="Proteomes" id="UP001501020"/>
    </source>
</evidence>
<evidence type="ECO:0000256" key="1">
    <source>
        <dbReference type="SAM" id="MobiDB-lite"/>
    </source>
</evidence>
<name>A0ABP5MBQ5_9ACTN</name>
<feature type="compositionally biased region" description="Basic residues" evidence="1">
    <location>
        <begin position="89"/>
        <end position="98"/>
    </location>
</feature>
<comment type="caution">
    <text evidence="2">The sequence shown here is derived from an EMBL/GenBank/DDBJ whole genome shotgun (WGS) entry which is preliminary data.</text>
</comment>
<feature type="compositionally biased region" description="Low complexity" evidence="1">
    <location>
        <begin position="71"/>
        <end position="85"/>
    </location>
</feature>
<dbReference type="EMBL" id="BAAAMR010000167">
    <property type="protein sequence ID" value="GAA2169078.1"/>
    <property type="molecule type" value="Genomic_DNA"/>
</dbReference>
<feature type="compositionally biased region" description="Polar residues" evidence="1">
    <location>
        <begin position="110"/>
        <end position="119"/>
    </location>
</feature>
<feature type="compositionally biased region" description="Basic and acidic residues" evidence="1">
    <location>
        <begin position="15"/>
        <end position="25"/>
    </location>
</feature>
<evidence type="ECO:0000313" key="2">
    <source>
        <dbReference type="EMBL" id="GAA2169078.1"/>
    </source>
</evidence>
<sequence length="119" mass="12464">MEPFTEGAPASAPDEADRGQPEARKMRTGWLPRATANAAATAATAMVLIPLSVPRPTLAAPARPGPPINAPPTGRRGTARSARPAGRPPARRPGRPRRAAVLQSRPPQRGSGTANRNVW</sequence>
<feature type="region of interest" description="Disordered" evidence="1">
    <location>
        <begin position="55"/>
        <end position="119"/>
    </location>
</feature>
<keyword evidence="3" id="KW-1185">Reference proteome</keyword>
<gene>
    <name evidence="2" type="ORF">GCM10009727_91570</name>
</gene>
<organism evidence="2 3">
    <name type="scientific">Actinomadura napierensis</name>
    <dbReference type="NCBI Taxonomy" id="267854"/>
    <lineage>
        <taxon>Bacteria</taxon>
        <taxon>Bacillati</taxon>
        <taxon>Actinomycetota</taxon>
        <taxon>Actinomycetes</taxon>
        <taxon>Streptosporangiales</taxon>
        <taxon>Thermomonosporaceae</taxon>
        <taxon>Actinomadura</taxon>
    </lineage>
</organism>
<accession>A0ABP5MBQ5</accession>
<reference evidence="3" key="1">
    <citation type="journal article" date="2019" name="Int. J. Syst. Evol. Microbiol.">
        <title>The Global Catalogue of Microorganisms (GCM) 10K type strain sequencing project: providing services to taxonomists for standard genome sequencing and annotation.</title>
        <authorList>
            <consortium name="The Broad Institute Genomics Platform"/>
            <consortium name="The Broad Institute Genome Sequencing Center for Infectious Disease"/>
            <person name="Wu L."/>
            <person name="Ma J."/>
        </authorList>
    </citation>
    <scope>NUCLEOTIDE SEQUENCE [LARGE SCALE GENOMIC DNA]</scope>
    <source>
        <strain evidence="3">JCM 13850</strain>
    </source>
</reference>
<dbReference type="Proteomes" id="UP001501020">
    <property type="component" value="Unassembled WGS sequence"/>
</dbReference>
<feature type="region of interest" description="Disordered" evidence="1">
    <location>
        <begin position="1"/>
        <end position="31"/>
    </location>
</feature>
<protein>
    <submittedName>
        <fullName evidence="2">Uncharacterized protein</fullName>
    </submittedName>
</protein>
<proteinExistence type="predicted"/>